<accession>A0ABV6D0F8</accession>
<dbReference type="Gene3D" id="3.20.20.150">
    <property type="entry name" value="Divalent-metal-dependent TIM barrel enzymes"/>
    <property type="match status" value="1"/>
</dbReference>
<dbReference type="Pfam" id="PF01261">
    <property type="entry name" value="AP_endonuc_2"/>
    <property type="match status" value="1"/>
</dbReference>
<evidence type="ECO:0000313" key="2">
    <source>
        <dbReference type="EMBL" id="MFC0206141.1"/>
    </source>
</evidence>
<dbReference type="InterPro" id="IPR036237">
    <property type="entry name" value="Xyl_isomerase-like_sf"/>
</dbReference>
<dbReference type="PANTHER" id="PTHR12110:SF41">
    <property type="entry name" value="INOSOSE DEHYDRATASE"/>
    <property type="match status" value="1"/>
</dbReference>
<gene>
    <name evidence="2" type="ORF">ACFFJC_17900</name>
</gene>
<protein>
    <submittedName>
        <fullName evidence="2">Sugar phosphate isomerase/epimerase family protein</fullName>
    </submittedName>
</protein>
<feature type="domain" description="Xylose isomerase-like TIM barrel" evidence="1">
    <location>
        <begin position="23"/>
        <end position="249"/>
    </location>
</feature>
<reference evidence="2 3" key="1">
    <citation type="submission" date="2024-09" db="EMBL/GenBank/DDBJ databases">
        <authorList>
            <person name="Sun Q."/>
            <person name="Mori K."/>
        </authorList>
    </citation>
    <scope>NUCLEOTIDE SEQUENCE [LARGE SCALE GENOMIC DNA]</scope>
    <source>
        <strain evidence="2 3">CCM 7706</strain>
    </source>
</reference>
<organism evidence="2 3">
    <name type="scientific">Novosphingobium soli</name>
    <dbReference type="NCBI Taxonomy" id="574956"/>
    <lineage>
        <taxon>Bacteria</taxon>
        <taxon>Pseudomonadati</taxon>
        <taxon>Pseudomonadota</taxon>
        <taxon>Alphaproteobacteria</taxon>
        <taxon>Sphingomonadales</taxon>
        <taxon>Sphingomonadaceae</taxon>
        <taxon>Novosphingobium</taxon>
    </lineage>
</organism>
<keyword evidence="3" id="KW-1185">Reference proteome</keyword>
<proteinExistence type="predicted"/>
<evidence type="ECO:0000313" key="3">
    <source>
        <dbReference type="Proteomes" id="UP001589798"/>
    </source>
</evidence>
<dbReference type="InterPro" id="IPR050312">
    <property type="entry name" value="IolE/XylAMocC-like"/>
</dbReference>
<name>A0ABV6D0F8_9SPHN</name>
<dbReference type="RefSeq" id="WP_379488765.1">
    <property type="nucleotide sequence ID" value="NZ_JBHLWK010000023.1"/>
</dbReference>
<comment type="caution">
    <text evidence="2">The sequence shown here is derived from an EMBL/GenBank/DDBJ whole genome shotgun (WGS) entry which is preliminary data.</text>
</comment>
<sequence>MHPRVSLHQVALIDAPTGDFAAFCAELGLRHCTLATPRLLRDEGELAAACAAVEAGRLAVGCINHPFALHPDLERDRGQAAEGLLRAIAMAGRLGAPAIYLLTGGRGGLSWDAAAERFAHLLAPCRAAATEAGVALLVENASPLNADIHIAHTLPDATRLARIAGTGVCIELHACWTEAGLRDNLADAMPLAGLVQVSDYVLGDRTSPCRAVPGDGAIPLEAILRDVLDLGYTGLFDLELVGPRIADEGPRAACTRAARVLSDMLDRLGA</sequence>
<dbReference type="PANTHER" id="PTHR12110">
    <property type="entry name" value="HYDROXYPYRUVATE ISOMERASE"/>
    <property type="match status" value="1"/>
</dbReference>
<dbReference type="Proteomes" id="UP001589798">
    <property type="component" value="Unassembled WGS sequence"/>
</dbReference>
<dbReference type="EMBL" id="JBHLWK010000023">
    <property type="protein sequence ID" value="MFC0206141.1"/>
    <property type="molecule type" value="Genomic_DNA"/>
</dbReference>
<dbReference type="SUPFAM" id="SSF51658">
    <property type="entry name" value="Xylose isomerase-like"/>
    <property type="match status" value="1"/>
</dbReference>
<dbReference type="InterPro" id="IPR013022">
    <property type="entry name" value="Xyl_isomerase-like_TIM-brl"/>
</dbReference>
<dbReference type="GO" id="GO:0016853">
    <property type="term" value="F:isomerase activity"/>
    <property type="evidence" value="ECO:0007669"/>
    <property type="project" value="UniProtKB-KW"/>
</dbReference>
<keyword evidence="2" id="KW-0413">Isomerase</keyword>
<evidence type="ECO:0000259" key="1">
    <source>
        <dbReference type="Pfam" id="PF01261"/>
    </source>
</evidence>